<dbReference type="PANTHER" id="PTHR45641">
    <property type="entry name" value="TETRATRICOPEPTIDE REPEAT PROTEIN (AFU_ORTHOLOGUE AFUA_6G03870)"/>
    <property type="match status" value="1"/>
</dbReference>
<evidence type="ECO:0000256" key="9">
    <source>
        <dbReference type="RuleBase" id="RU361228"/>
    </source>
</evidence>
<dbReference type="InterPro" id="IPR019734">
    <property type="entry name" value="TPR_rpt"/>
</dbReference>
<feature type="repeat" description="TPR" evidence="8">
    <location>
        <begin position="665"/>
        <end position="698"/>
    </location>
</feature>
<dbReference type="Gene3D" id="1.25.40.10">
    <property type="entry name" value="Tetratricopeptide repeat domain"/>
    <property type="match status" value="2"/>
</dbReference>
<evidence type="ECO:0000256" key="5">
    <source>
        <dbReference type="ARBA" id="ARBA00022737"/>
    </source>
</evidence>
<protein>
    <recommendedName>
        <fullName evidence="9">NAD(P)(+)--arginine ADP-ribosyltransferase</fullName>
        <ecNumber evidence="9">2.4.2.31</ecNumber>
    </recommendedName>
    <alternativeName>
        <fullName evidence="9">Mono(ADP-ribosyl)transferase</fullName>
    </alternativeName>
</protein>
<evidence type="ECO:0000256" key="4">
    <source>
        <dbReference type="ARBA" id="ARBA00022695"/>
    </source>
</evidence>
<keyword evidence="6 8" id="KW-0802">TPR repeat</keyword>
<dbReference type="InterPro" id="IPR000768">
    <property type="entry name" value="ART"/>
</dbReference>
<keyword evidence="9" id="KW-0521">NADP</keyword>
<reference evidence="10" key="1">
    <citation type="submission" date="2021-02" db="EMBL/GenBank/DDBJ databases">
        <authorList>
            <person name="Nowell W R."/>
        </authorList>
    </citation>
    <scope>NUCLEOTIDE SEQUENCE</scope>
</reference>
<name>A0A815PP18_9BILA</name>
<accession>A0A815PP18</accession>
<dbReference type="InterPro" id="IPR011990">
    <property type="entry name" value="TPR-like_helical_dom_sf"/>
</dbReference>
<dbReference type="EMBL" id="CAJOAY010002394">
    <property type="protein sequence ID" value="CAF3948776.1"/>
    <property type="molecule type" value="Genomic_DNA"/>
</dbReference>
<dbReference type="AlphaFoldDB" id="A0A815PP18"/>
<dbReference type="SUPFAM" id="SSF48452">
    <property type="entry name" value="TPR-like"/>
    <property type="match status" value="2"/>
</dbReference>
<evidence type="ECO:0000256" key="2">
    <source>
        <dbReference type="ARBA" id="ARBA00022676"/>
    </source>
</evidence>
<keyword evidence="2 9" id="KW-0328">Glycosyltransferase</keyword>
<gene>
    <name evidence="11" type="ORF">OKA104_LOCUS26826</name>
    <name evidence="10" type="ORF">VCS650_LOCUS39495</name>
</gene>
<dbReference type="PANTHER" id="PTHR45641:SF19">
    <property type="entry name" value="NEPHROCYSTIN-3"/>
    <property type="match status" value="1"/>
</dbReference>
<dbReference type="EMBL" id="CAJNON010001314">
    <property type="protein sequence ID" value="CAF1451386.1"/>
    <property type="molecule type" value="Genomic_DNA"/>
</dbReference>
<evidence type="ECO:0000256" key="3">
    <source>
        <dbReference type="ARBA" id="ARBA00022679"/>
    </source>
</evidence>
<evidence type="ECO:0000256" key="7">
    <source>
        <dbReference type="ARBA" id="ARBA00047597"/>
    </source>
</evidence>
<comment type="catalytic activity">
    <reaction evidence="7 9">
        <text>L-arginyl-[protein] + NAD(+) = N(omega)-(ADP-D-ribosyl)-L-arginyl-[protein] + nicotinamide + H(+)</text>
        <dbReference type="Rhea" id="RHEA:19149"/>
        <dbReference type="Rhea" id="RHEA-COMP:10532"/>
        <dbReference type="Rhea" id="RHEA-COMP:15087"/>
        <dbReference type="ChEBI" id="CHEBI:15378"/>
        <dbReference type="ChEBI" id="CHEBI:17154"/>
        <dbReference type="ChEBI" id="CHEBI:29965"/>
        <dbReference type="ChEBI" id="CHEBI:57540"/>
        <dbReference type="ChEBI" id="CHEBI:142554"/>
        <dbReference type="EC" id="2.4.2.31"/>
    </reaction>
</comment>
<organism evidence="10 12">
    <name type="scientific">Adineta steineri</name>
    <dbReference type="NCBI Taxonomy" id="433720"/>
    <lineage>
        <taxon>Eukaryota</taxon>
        <taxon>Metazoa</taxon>
        <taxon>Spiralia</taxon>
        <taxon>Gnathifera</taxon>
        <taxon>Rotifera</taxon>
        <taxon>Eurotatoria</taxon>
        <taxon>Bdelloidea</taxon>
        <taxon>Adinetida</taxon>
        <taxon>Adinetidae</taxon>
        <taxon>Adineta</taxon>
    </lineage>
</organism>
<evidence type="ECO:0000256" key="1">
    <source>
        <dbReference type="ARBA" id="ARBA00009558"/>
    </source>
</evidence>
<evidence type="ECO:0000256" key="6">
    <source>
        <dbReference type="ARBA" id="ARBA00022803"/>
    </source>
</evidence>
<keyword evidence="9" id="KW-0520">NAD</keyword>
<dbReference type="SUPFAM" id="SSF56399">
    <property type="entry name" value="ADP-ribosylation"/>
    <property type="match status" value="1"/>
</dbReference>
<evidence type="ECO:0000313" key="11">
    <source>
        <dbReference type="EMBL" id="CAF3948776.1"/>
    </source>
</evidence>
<dbReference type="GO" id="GO:0106274">
    <property type="term" value="F:NAD+-protein-arginine ADP-ribosyltransferase activity"/>
    <property type="evidence" value="ECO:0007669"/>
    <property type="project" value="UniProtKB-EC"/>
</dbReference>
<comment type="similarity">
    <text evidence="1 9">Belongs to the Arg-specific ADP-ribosyltransferase family.</text>
</comment>
<dbReference type="EC" id="2.4.2.31" evidence="9"/>
<evidence type="ECO:0000256" key="8">
    <source>
        <dbReference type="PROSITE-ProRule" id="PRU00339"/>
    </source>
</evidence>
<proteinExistence type="inferred from homology"/>
<sequence length="768" mass="89774">MKKNPTTEAQLFNDLSTSNDVMPRRQFVDPNFLLVWLRTTVDELDKHDRDLINALQNIFDNINEFTNIDECIDFLIARKQNNICVILPCYADEYAVSHIHDMPQVNSIFVLCRNVIEHKKWTCEWPKIQGIFKQMALICDSLKKMAWRKDQSSVTVSIISESELSKLDQTFMYTKLLNETLFNIEYNEQSIKDFADYCRKQINVNDYVLTDVNKFQREYHNHTAIYWYTSPSFIYQMLNQALRTQNIDTIYKMGFFIRDLCQDLKVLHQQQIVDRQQQQQSFTFYRGQKLSNIHLEEIMKTKNALLSFNNFLSTTEDRDVAYIFAESNKDSCDFVAVLFEINVDSLVSSAPFACLNDTSYFSDQEREVLFSTHTVFRMHEIQKINENDDRFWQINLKLTTDDDHLLSALTERMRIEIKAINPQDQLGQLFIKLDKFNEAEEIYHLLINRTGSELEKANYNYWIARIKYHKGDYDRALSIHEQVLEIRKRLLSADDSNIGDSYEMIGLANSELQYFSEALSAHTQAHKIREKNLPDAYPLLASSKLNIALAHRDMENYSEALRYLHEALKIYSDTLPPYHPYLATAYENIGLVYQHTKKFKEALEVHEKAREIYEKSLPSDNMDLGICYDNIASTYECLEMYSDARIFYGKSLAIKQKFPNHPSLAAAYNNIGYLDAKLNDHSKAIESYEKAIAIYEKNYTTDNLNSAAIYNNAGKAYANIGKYQIAHNYLEKAIQIGKKFLFENSDRLQRWQNDLKSVNDQLSNHLSV</sequence>
<keyword evidence="3 9" id="KW-0808">Transferase</keyword>
<dbReference type="Pfam" id="PF01129">
    <property type="entry name" value="ART"/>
    <property type="match status" value="1"/>
</dbReference>
<evidence type="ECO:0000313" key="12">
    <source>
        <dbReference type="Proteomes" id="UP000663891"/>
    </source>
</evidence>
<dbReference type="Pfam" id="PF13424">
    <property type="entry name" value="TPR_12"/>
    <property type="match status" value="3"/>
</dbReference>
<dbReference type="SMART" id="SM00028">
    <property type="entry name" value="TPR"/>
    <property type="match status" value="8"/>
</dbReference>
<dbReference type="GO" id="GO:0016779">
    <property type="term" value="F:nucleotidyltransferase activity"/>
    <property type="evidence" value="ECO:0007669"/>
    <property type="project" value="UniProtKB-KW"/>
</dbReference>
<feature type="repeat" description="TPR" evidence="8">
    <location>
        <begin position="707"/>
        <end position="740"/>
    </location>
</feature>
<dbReference type="OrthoDB" id="5986190at2759"/>
<feature type="repeat" description="TPR" evidence="8">
    <location>
        <begin position="541"/>
        <end position="574"/>
    </location>
</feature>
<dbReference type="PROSITE" id="PS50005">
    <property type="entry name" value="TPR"/>
    <property type="match status" value="4"/>
</dbReference>
<feature type="repeat" description="TPR" evidence="8">
    <location>
        <begin position="583"/>
        <end position="616"/>
    </location>
</feature>
<dbReference type="Gene3D" id="3.90.176.10">
    <property type="entry name" value="Toxin ADP-ribosyltransferase, Chain A, domain 1"/>
    <property type="match status" value="1"/>
</dbReference>
<evidence type="ECO:0000313" key="10">
    <source>
        <dbReference type="EMBL" id="CAF1451386.1"/>
    </source>
</evidence>
<keyword evidence="4" id="KW-0548">Nucleotidyltransferase</keyword>
<comment type="caution">
    <text evidence="10">The sequence shown here is derived from an EMBL/GenBank/DDBJ whole genome shotgun (WGS) entry which is preliminary data.</text>
</comment>
<dbReference type="PROSITE" id="PS51996">
    <property type="entry name" value="TR_MART"/>
    <property type="match status" value="1"/>
</dbReference>
<dbReference type="Proteomes" id="UP000663881">
    <property type="component" value="Unassembled WGS sequence"/>
</dbReference>
<dbReference type="Proteomes" id="UP000663891">
    <property type="component" value="Unassembled WGS sequence"/>
</dbReference>
<keyword evidence="5" id="KW-0677">Repeat</keyword>